<evidence type="ECO:0000256" key="5">
    <source>
        <dbReference type="SAM" id="Phobius"/>
    </source>
</evidence>
<evidence type="ECO:0000259" key="6">
    <source>
        <dbReference type="Pfam" id="PF13515"/>
    </source>
</evidence>
<keyword evidence="3 5" id="KW-1133">Transmembrane helix</keyword>
<evidence type="ECO:0000256" key="2">
    <source>
        <dbReference type="ARBA" id="ARBA00022692"/>
    </source>
</evidence>
<accession>A0ABM6SJV7</accession>
<dbReference type="Proteomes" id="UP000238413">
    <property type="component" value="Chromosome"/>
</dbReference>
<feature type="transmembrane region" description="Helical" evidence="5">
    <location>
        <begin position="52"/>
        <end position="70"/>
    </location>
</feature>
<evidence type="ECO:0000313" key="7">
    <source>
        <dbReference type="EMBL" id="AVH54867.1"/>
    </source>
</evidence>
<evidence type="ECO:0000256" key="3">
    <source>
        <dbReference type="ARBA" id="ARBA00022989"/>
    </source>
</evidence>
<dbReference type="Pfam" id="PF13515">
    <property type="entry name" value="FUSC_2"/>
    <property type="match status" value="1"/>
</dbReference>
<feature type="transmembrane region" description="Helical" evidence="5">
    <location>
        <begin position="21"/>
        <end position="40"/>
    </location>
</feature>
<reference evidence="7 8" key="1">
    <citation type="submission" date="2018-02" db="EMBL/GenBank/DDBJ databases">
        <title>Complete genome sequence of Streptomyces dengpaensis, the producer of angucyclines.</title>
        <authorList>
            <person name="Yumei L."/>
        </authorList>
    </citation>
    <scope>NUCLEOTIDE SEQUENCE [LARGE SCALE GENOMIC DNA]</scope>
    <source>
        <strain evidence="7 8">XZHG99</strain>
    </source>
</reference>
<keyword evidence="4 5" id="KW-0472">Membrane</keyword>
<dbReference type="InterPro" id="IPR049453">
    <property type="entry name" value="Memb_transporter_dom"/>
</dbReference>
<evidence type="ECO:0000313" key="8">
    <source>
        <dbReference type="Proteomes" id="UP000238413"/>
    </source>
</evidence>
<sequence length="158" mass="16762">MSDARSDEKPFFLEYVAARNYALAVVFLTPIALLLSDLSAPAPPGWLVLDRALGSVVGIVVGLLCALLIVHDRAATRVDRALAACTEAADRTEQSLAPSAGPPPPAVQVHLATAVVELREADDTAAGELWLAGIDPTELAAAEERAYLLLDRLHRHGH</sequence>
<evidence type="ECO:0000256" key="1">
    <source>
        <dbReference type="ARBA" id="ARBA00004141"/>
    </source>
</evidence>
<keyword evidence="2 5" id="KW-0812">Transmembrane</keyword>
<dbReference type="EMBL" id="CP026652">
    <property type="protein sequence ID" value="AVH54867.1"/>
    <property type="molecule type" value="Genomic_DNA"/>
</dbReference>
<feature type="domain" description="Integral membrane bound transporter" evidence="6">
    <location>
        <begin position="11"/>
        <end position="65"/>
    </location>
</feature>
<protein>
    <submittedName>
        <fullName evidence="7">FUSC family protein</fullName>
    </submittedName>
</protein>
<organism evidence="7 8">
    <name type="scientific">Streptomyces dengpaensis</name>
    <dbReference type="NCBI Taxonomy" id="2049881"/>
    <lineage>
        <taxon>Bacteria</taxon>
        <taxon>Bacillati</taxon>
        <taxon>Actinomycetota</taxon>
        <taxon>Actinomycetes</taxon>
        <taxon>Kitasatosporales</taxon>
        <taxon>Streptomycetaceae</taxon>
        <taxon>Streptomyces</taxon>
    </lineage>
</organism>
<comment type="subcellular location">
    <subcellularLocation>
        <location evidence="1">Membrane</location>
        <topology evidence="1">Multi-pass membrane protein</topology>
    </subcellularLocation>
</comment>
<evidence type="ECO:0000256" key="4">
    <source>
        <dbReference type="ARBA" id="ARBA00023136"/>
    </source>
</evidence>
<keyword evidence="8" id="KW-1185">Reference proteome</keyword>
<name>A0ABM6SJV7_9ACTN</name>
<gene>
    <name evidence="7" type="ORF">C4B68_02595</name>
</gene>
<proteinExistence type="predicted"/>